<reference evidence="1 2" key="1">
    <citation type="journal article" date="2020" name="ISME J.">
        <title>Uncovering the hidden diversity of litter-decomposition mechanisms in mushroom-forming fungi.</title>
        <authorList>
            <person name="Floudas D."/>
            <person name="Bentzer J."/>
            <person name="Ahren D."/>
            <person name="Johansson T."/>
            <person name="Persson P."/>
            <person name="Tunlid A."/>
        </authorList>
    </citation>
    <scope>NUCLEOTIDE SEQUENCE [LARGE SCALE GENOMIC DNA]</scope>
    <source>
        <strain evidence="1 2">CBS 406.79</strain>
    </source>
</reference>
<accession>A0A8H5M8I5</accession>
<proteinExistence type="predicted"/>
<dbReference type="AlphaFoldDB" id="A0A8H5M8I5"/>
<dbReference type="EMBL" id="JAACJN010000042">
    <property type="protein sequence ID" value="KAF5384654.1"/>
    <property type="molecule type" value="Genomic_DNA"/>
</dbReference>
<sequence>MCSRAWHYQRPYALARCNPRAALELFMHKCSVQIPTLNIKLKNVFAQGLRSPALLKLVESLDAFYDHDEVFQEFLEDERVAEGAARLSLCRRIKNRIHSKRFGVPLHATDHQLPDISRNEFYDLSSLCEVDFSARFLEFSWIAEDTLW</sequence>
<protein>
    <submittedName>
        <fullName evidence="1">Uncharacterized protein</fullName>
    </submittedName>
</protein>
<gene>
    <name evidence="1" type="ORF">D9757_007445</name>
</gene>
<evidence type="ECO:0000313" key="2">
    <source>
        <dbReference type="Proteomes" id="UP000518752"/>
    </source>
</evidence>
<comment type="caution">
    <text evidence="1">The sequence shown here is derived from an EMBL/GenBank/DDBJ whole genome shotgun (WGS) entry which is preliminary data.</text>
</comment>
<dbReference type="Proteomes" id="UP000518752">
    <property type="component" value="Unassembled WGS sequence"/>
</dbReference>
<organism evidence="1 2">
    <name type="scientific">Collybiopsis confluens</name>
    <dbReference type="NCBI Taxonomy" id="2823264"/>
    <lineage>
        <taxon>Eukaryota</taxon>
        <taxon>Fungi</taxon>
        <taxon>Dikarya</taxon>
        <taxon>Basidiomycota</taxon>
        <taxon>Agaricomycotina</taxon>
        <taxon>Agaricomycetes</taxon>
        <taxon>Agaricomycetidae</taxon>
        <taxon>Agaricales</taxon>
        <taxon>Marasmiineae</taxon>
        <taxon>Omphalotaceae</taxon>
        <taxon>Collybiopsis</taxon>
    </lineage>
</organism>
<dbReference type="OrthoDB" id="5282002at2759"/>
<name>A0A8H5M8I5_9AGAR</name>
<keyword evidence="2" id="KW-1185">Reference proteome</keyword>
<evidence type="ECO:0000313" key="1">
    <source>
        <dbReference type="EMBL" id="KAF5384654.1"/>
    </source>
</evidence>